<organism evidence="3 4">
    <name type="scientific">Longimicrobium terrae</name>
    <dbReference type="NCBI Taxonomy" id="1639882"/>
    <lineage>
        <taxon>Bacteria</taxon>
        <taxon>Pseudomonadati</taxon>
        <taxon>Gemmatimonadota</taxon>
        <taxon>Longimicrobiia</taxon>
        <taxon>Longimicrobiales</taxon>
        <taxon>Longimicrobiaceae</taxon>
        <taxon>Longimicrobium</taxon>
    </lineage>
</organism>
<feature type="compositionally biased region" description="Basic and acidic residues" evidence="1">
    <location>
        <begin position="166"/>
        <end position="184"/>
    </location>
</feature>
<keyword evidence="2" id="KW-0812">Transmembrane</keyword>
<evidence type="ECO:0000313" key="4">
    <source>
        <dbReference type="Proteomes" id="UP000582837"/>
    </source>
</evidence>
<proteinExistence type="predicted"/>
<dbReference type="EMBL" id="JACHIA010000010">
    <property type="protein sequence ID" value="MBB6071808.1"/>
    <property type="molecule type" value="Genomic_DNA"/>
</dbReference>
<keyword evidence="2" id="KW-1133">Transmembrane helix</keyword>
<name>A0A841H1G4_9BACT</name>
<dbReference type="AlphaFoldDB" id="A0A841H1G4"/>
<evidence type="ECO:0000313" key="3">
    <source>
        <dbReference type="EMBL" id="MBB6071808.1"/>
    </source>
</evidence>
<feature type="region of interest" description="Disordered" evidence="1">
    <location>
        <begin position="165"/>
        <end position="184"/>
    </location>
</feature>
<comment type="caution">
    <text evidence="3">The sequence shown here is derived from an EMBL/GenBank/DDBJ whole genome shotgun (WGS) entry which is preliminary data.</text>
</comment>
<keyword evidence="2" id="KW-0472">Membrane</keyword>
<feature type="transmembrane region" description="Helical" evidence="2">
    <location>
        <begin position="12"/>
        <end position="34"/>
    </location>
</feature>
<gene>
    <name evidence="3" type="ORF">HNQ61_003447</name>
</gene>
<evidence type="ECO:0000256" key="2">
    <source>
        <dbReference type="SAM" id="Phobius"/>
    </source>
</evidence>
<sequence>MSRRDSGDRADRLISLCAIVAAVAAVLVSAYAAYMQREQLKISVWPHLSQSNRMTPGQPYVRTVRNGGMGPALVRSFQVSVDGQPHRSWSAVVKAATGLPAPPALVYSSLGPGTVVLPGAEVELLRLPAGPEAAAFWTVMQDDRVSLRICYCSLRGDCWVGDSGEPDPRPVRRCQPDPGREFAD</sequence>
<dbReference type="RefSeq" id="WP_170032605.1">
    <property type="nucleotide sequence ID" value="NZ_JABDTL010000001.1"/>
</dbReference>
<keyword evidence="4" id="KW-1185">Reference proteome</keyword>
<reference evidence="3 4" key="1">
    <citation type="submission" date="2020-08" db="EMBL/GenBank/DDBJ databases">
        <title>Genomic Encyclopedia of Type Strains, Phase IV (KMG-IV): sequencing the most valuable type-strain genomes for metagenomic binning, comparative biology and taxonomic classification.</title>
        <authorList>
            <person name="Goeker M."/>
        </authorList>
    </citation>
    <scope>NUCLEOTIDE SEQUENCE [LARGE SCALE GENOMIC DNA]</scope>
    <source>
        <strain evidence="3 4">DSM 29007</strain>
    </source>
</reference>
<accession>A0A841H1G4</accession>
<protein>
    <submittedName>
        <fullName evidence="3">Uncharacterized protein</fullName>
    </submittedName>
</protein>
<evidence type="ECO:0000256" key="1">
    <source>
        <dbReference type="SAM" id="MobiDB-lite"/>
    </source>
</evidence>
<dbReference type="Proteomes" id="UP000582837">
    <property type="component" value="Unassembled WGS sequence"/>
</dbReference>